<feature type="region of interest" description="Disordered" evidence="1">
    <location>
        <begin position="548"/>
        <end position="613"/>
    </location>
</feature>
<reference evidence="3" key="1">
    <citation type="submission" date="2025-08" db="UniProtKB">
        <authorList>
            <consortium name="Ensembl"/>
        </authorList>
    </citation>
    <scope>IDENTIFICATION</scope>
</reference>
<dbReference type="CTD" id="55778"/>
<feature type="region of interest" description="Disordered" evidence="1">
    <location>
        <begin position="1"/>
        <end position="58"/>
    </location>
</feature>
<dbReference type="Ensembl" id="ENSKMAT00000010779.1">
    <property type="protein sequence ID" value="ENSKMAP00000010617.1"/>
    <property type="gene ID" value="ENSKMAG00000007973.1"/>
</dbReference>
<feature type="compositionally biased region" description="Basic and acidic residues" evidence="1">
    <location>
        <begin position="383"/>
        <end position="392"/>
    </location>
</feature>
<dbReference type="PANTHER" id="PTHR16116">
    <property type="entry name" value="ZINC FINGER PROTEIN 839"/>
    <property type="match status" value="1"/>
</dbReference>
<keyword evidence="4" id="KW-1185">Reference proteome</keyword>
<feature type="compositionally biased region" description="Polar residues" evidence="1">
    <location>
        <begin position="1"/>
        <end position="14"/>
    </location>
</feature>
<evidence type="ECO:0000313" key="3">
    <source>
        <dbReference type="Ensembl" id="ENSKMAP00000010617.1"/>
    </source>
</evidence>
<dbReference type="KEGG" id="kmr:108248714"/>
<dbReference type="Pfam" id="PF15961">
    <property type="entry name" value="DUF4764"/>
    <property type="match status" value="1"/>
</dbReference>
<dbReference type="AlphaFoldDB" id="A0A3Q3FB69"/>
<dbReference type="OrthoDB" id="5981545at2759"/>
<accession>A0A3Q3FB69</accession>
<feature type="compositionally biased region" description="Basic residues" evidence="1">
    <location>
        <begin position="393"/>
        <end position="402"/>
    </location>
</feature>
<organism evidence="3 4">
    <name type="scientific">Kryptolebias marmoratus</name>
    <name type="common">Mangrove killifish</name>
    <name type="synonym">Rivulus marmoratus</name>
    <dbReference type="NCBI Taxonomy" id="37003"/>
    <lineage>
        <taxon>Eukaryota</taxon>
        <taxon>Metazoa</taxon>
        <taxon>Chordata</taxon>
        <taxon>Craniata</taxon>
        <taxon>Vertebrata</taxon>
        <taxon>Euteleostomi</taxon>
        <taxon>Actinopterygii</taxon>
        <taxon>Neopterygii</taxon>
        <taxon>Teleostei</taxon>
        <taxon>Neoteleostei</taxon>
        <taxon>Acanthomorphata</taxon>
        <taxon>Ovalentaria</taxon>
        <taxon>Atherinomorphae</taxon>
        <taxon>Cyprinodontiformes</taxon>
        <taxon>Rivulidae</taxon>
        <taxon>Kryptolebias</taxon>
    </lineage>
</organism>
<dbReference type="InterPro" id="IPR039946">
    <property type="entry name" value="ZN839"/>
</dbReference>
<dbReference type="InterPro" id="IPR031885">
    <property type="entry name" value="DUF4764"/>
</dbReference>
<dbReference type="OMA" id="RYMGNSK"/>
<feature type="compositionally biased region" description="Polar residues" evidence="1">
    <location>
        <begin position="783"/>
        <end position="796"/>
    </location>
</feature>
<feature type="compositionally biased region" description="Acidic residues" evidence="1">
    <location>
        <begin position="438"/>
        <end position="451"/>
    </location>
</feature>
<feature type="compositionally biased region" description="Gly residues" evidence="1">
    <location>
        <begin position="573"/>
        <end position="584"/>
    </location>
</feature>
<feature type="compositionally biased region" description="Polar residues" evidence="1">
    <location>
        <begin position="835"/>
        <end position="867"/>
    </location>
</feature>
<dbReference type="Proteomes" id="UP000264800">
    <property type="component" value="Unplaced"/>
</dbReference>
<dbReference type="RefSeq" id="XP_017293157.1">
    <property type="nucleotide sequence ID" value="XM_017437668.3"/>
</dbReference>
<evidence type="ECO:0000256" key="1">
    <source>
        <dbReference type="SAM" id="MobiDB-lite"/>
    </source>
</evidence>
<feature type="compositionally biased region" description="Low complexity" evidence="1">
    <location>
        <begin position="363"/>
        <end position="375"/>
    </location>
</feature>
<evidence type="ECO:0000259" key="2">
    <source>
        <dbReference type="Pfam" id="PF15961"/>
    </source>
</evidence>
<proteinExistence type="predicted"/>
<feature type="compositionally biased region" description="Basic and acidic residues" evidence="1">
    <location>
        <begin position="418"/>
        <end position="437"/>
    </location>
</feature>
<feature type="compositionally biased region" description="Low complexity" evidence="1">
    <location>
        <begin position="797"/>
        <end position="815"/>
    </location>
</feature>
<name>A0A3Q3FB69_KRYMA</name>
<feature type="compositionally biased region" description="Basic residues" evidence="1">
    <location>
        <begin position="555"/>
        <end position="572"/>
    </location>
</feature>
<feature type="compositionally biased region" description="Polar residues" evidence="1">
    <location>
        <begin position="456"/>
        <end position="469"/>
    </location>
</feature>
<reference evidence="3" key="2">
    <citation type="submission" date="2025-09" db="UniProtKB">
        <authorList>
            <consortium name="Ensembl"/>
        </authorList>
    </citation>
    <scope>IDENTIFICATION</scope>
</reference>
<dbReference type="GeneTree" id="ENSGT00390000002751"/>
<sequence length="948" mass="99854">MAENEGNSGATRTITAAEEPPVPLSSGVTGAAGPTDRPGEELASSGGGQTLQAEPAGSGAHLAGVLEPSAMVGTEFTDLSTTTIIYLQPDGTLLEGGSGLTAEEQQAVLNQLSKHQILQVSDTEAAQLLQQTQLVETFPVQKTVLDPSQLQQVIDQVTKSQNQAQIPQQDLKPPSLNNNASQQLKTVAQHVAMQFSSVQSEPVKLQIEVPPKQEGGVSPQQKGVAVSHPQLKLAASGGLSNAQIFHIQPVVNQGQQILLQQNPGDPPIQLLLQSSTPVVGSLLPLVHKLTGQATLAGATSSPAPKPASSSIRVPAASPVKVSNNKTPPPAASKTISVPLISLPCNGMDTSPSKSPVKPPAVPVQPSSAAATPQAVKVSTPSAVRERDREKERKVKKKEKKAVKVQTRSGRVSRPPKYKAKDYKFIKTEDLADSHQSDSDDYSDMSEEEEQGENARKNNPGSSGTSTLTYSHKSRCHHCQTCDKSYIGPGGLNRHYKLNPTHAEPPLSGSAPTALKDEDRLEATAAGQEADETDKLPVAATNTAERVPAASGLRGLRNRGPGRPRGRGRRRGGGRGQFLGPGTAGFGSRPAHRGRHQRSGGVPLTADQQGKRRRDRLQELVEQCEAEELTDVVLPRLTKVLSLWELLLAKVDCRSPTCASFPDIYQEFESLQAHVRQAAQEYITGPQSGDKPVEVRNIEVARSLGILDEVNRMKVVPGASPASNLTNKNVRYMGNSKMLPPSKRFKMENSITDEQTGGGVTVSSVSPLKPCSVSVSPLVISGGSKLQTTSADSTWSPSGADSAQTASSQASPLATPMEVQEEGSISSDRDADAADQTTGLQSALGSGSESTAKTSESSLNQAAASSEPRQGDAPQSEPCEAKELQEGQEIYIQAEQLTVQLAEPGSDGIVIVNGPDGTTMHIQTPEGVPLEAVQALLGIEASDGDKASP</sequence>
<dbReference type="STRING" id="37003.ENSKMAP00000010617"/>
<evidence type="ECO:0000313" key="4">
    <source>
        <dbReference type="Proteomes" id="UP000264800"/>
    </source>
</evidence>
<feature type="compositionally biased region" description="Low complexity" evidence="1">
    <location>
        <begin position="298"/>
        <end position="310"/>
    </location>
</feature>
<protein>
    <submittedName>
        <fullName evidence="3">Zinc finger protein 839</fullName>
    </submittedName>
</protein>
<dbReference type="PANTHER" id="PTHR16116:SF5">
    <property type="entry name" value="ZINC FINGER PROTEIN 839"/>
    <property type="match status" value="1"/>
</dbReference>
<feature type="region of interest" description="Disordered" evidence="1">
    <location>
        <begin position="783"/>
        <end position="880"/>
    </location>
</feature>
<feature type="region of interest" description="Disordered" evidence="1">
    <location>
        <begin position="297"/>
        <end position="469"/>
    </location>
</feature>
<dbReference type="GeneID" id="108248714"/>
<feature type="domain" description="DUF4764" evidence="2">
    <location>
        <begin position="357"/>
        <end position="720"/>
    </location>
</feature>